<dbReference type="InterPro" id="IPR041465">
    <property type="entry name" value="SfsA_N"/>
</dbReference>
<feature type="domain" description="Sugar fermentation stimulation protein C-terminal" evidence="2">
    <location>
        <begin position="85"/>
        <end position="222"/>
    </location>
</feature>
<dbReference type="PANTHER" id="PTHR30545">
    <property type="entry name" value="SUGAR FERMENTATION STIMULATION PROTEIN A"/>
    <property type="match status" value="1"/>
</dbReference>
<evidence type="ECO:0000259" key="3">
    <source>
        <dbReference type="Pfam" id="PF17746"/>
    </source>
</evidence>
<protein>
    <recommendedName>
        <fullName evidence="1">Sugar fermentation stimulation protein homolog</fullName>
    </recommendedName>
</protein>
<evidence type="ECO:0000313" key="5">
    <source>
        <dbReference type="Proteomes" id="UP001179280"/>
    </source>
</evidence>
<sequence length="234" mass="26630">MYMFDRLTKTRFIRRLNRFVLVLKIDQTGEQIEAHLPDPGRLKELLVVDAVVWIQYADNPLRKTNWTAILCETDAGTLVSLKTTLANTLIEEALLTDRLPFFKGWTLEKREYRVDHSRFDFLLANHDGAKLLVEVKSVTLARNEKGFFPDAVTNRGAKHVKELTQLAQLGNYQSCILFVAQREDIQSVSMEATIDPVFAKAIEDAVEQGVHVFAVGTVINTERIEISKQIPVFV</sequence>
<proteinExistence type="inferred from homology"/>
<dbReference type="Proteomes" id="UP001179280">
    <property type="component" value="Unassembled WGS sequence"/>
</dbReference>
<feature type="domain" description="SfsA N-terminal OB" evidence="3">
    <location>
        <begin position="13"/>
        <end position="80"/>
    </location>
</feature>
<evidence type="ECO:0000259" key="2">
    <source>
        <dbReference type="Pfam" id="PF03749"/>
    </source>
</evidence>
<organism evidence="4 5">
    <name type="scientific">Shouchella xiaoxiensis</name>
    <dbReference type="NCBI Taxonomy" id="766895"/>
    <lineage>
        <taxon>Bacteria</taxon>
        <taxon>Bacillati</taxon>
        <taxon>Bacillota</taxon>
        <taxon>Bacilli</taxon>
        <taxon>Bacillales</taxon>
        <taxon>Bacillaceae</taxon>
        <taxon>Shouchella</taxon>
    </lineage>
</organism>
<evidence type="ECO:0000256" key="1">
    <source>
        <dbReference type="HAMAP-Rule" id="MF_00095"/>
    </source>
</evidence>
<accession>A0ABS2SRR8</accession>
<dbReference type="CDD" id="cd22359">
    <property type="entry name" value="SfsA-like_bacterial"/>
    <property type="match status" value="1"/>
</dbReference>
<evidence type="ECO:0000313" key="4">
    <source>
        <dbReference type="EMBL" id="MBM7837935.1"/>
    </source>
</evidence>
<name>A0ABS2SRR8_9BACI</name>
<dbReference type="InterPro" id="IPR040452">
    <property type="entry name" value="SfsA_C"/>
</dbReference>
<dbReference type="InterPro" id="IPR005224">
    <property type="entry name" value="SfsA"/>
</dbReference>
<dbReference type="Gene3D" id="2.40.50.580">
    <property type="match status" value="1"/>
</dbReference>
<dbReference type="Pfam" id="PF17746">
    <property type="entry name" value="SfsA_N"/>
    <property type="match status" value="1"/>
</dbReference>
<comment type="caution">
    <text evidence="4">The sequence shown here is derived from an EMBL/GenBank/DDBJ whole genome shotgun (WGS) entry which is preliminary data.</text>
</comment>
<dbReference type="Gene3D" id="3.40.1350.60">
    <property type="match status" value="1"/>
</dbReference>
<dbReference type="HAMAP" id="MF_00095">
    <property type="entry name" value="SfsA"/>
    <property type="match status" value="1"/>
</dbReference>
<gene>
    <name evidence="1" type="primary">sfsA</name>
    <name evidence="4" type="ORF">JOC54_001166</name>
</gene>
<dbReference type="PANTHER" id="PTHR30545:SF2">
    <property type="entry name" value="SUGAR FERMENTATION STIMULATION PROTEIN A"/>
    <property type="match status" value="1"/>
</dbReference>
<reference evidence="4" key="1">
    <citation type="submission" date="2021-01" db="EMBL/GenBank/DDBJ databases">
        <title>Genomic Encyclopedia of Type Strains, Phase IV (KMG-IV): sequencing the most valuable type-strain genomes for metagenomic binning, comparative biology and taxonomic classification.</title>
        <authorList>
            <person name="Goeker M."/>
        </authorList>
    </citation>
    <scope>NUCLEOTIDE SEQUENCE</scope>
    <source>
        <strain evidence="4">DSM 21943</strain>
    </source>
</reference>
<dbReference type="NCBIfam" id="TIGR00230">
    <property type="entry name" value="sfsA"/>
    <property type="match status" value="1"/>
</dbReference>
<comment type="similarity">
    <text evidence="1">Belongs to the SfsA family.</text>
</comment>
<keyword evidence="5" id="KW-1185">Reference proteome</keyword>
<dbReference type="Pfam" id="PF03749">
    <property type="entry name" value="SfsA"/>
    <property type="match status" value="1"/>
</dbReference>
<dbReference type="EMBL" id="JAFBCV010000003">
    <property type="protein sequence ID" value="MBM7837935.1"/>
    <property type="molecule type" value="Genomic_DNA"/>
</dbReference>